<feature type="domain" description="Ig-like" evidence="2">
    <location>
        <begin position="30"/>
        <end position="147"/>
    </location>
</feature>
<organism evidence="3">
    <name type="scientific">Lygus hesperus</name>
    <name type="common">Western plant bug</name>
    <dbReference type="NCBI Taxonomy" id="30085"/>
    <lineage>
        <taxon>Eukaryota</taxon>
        <taxon>Metazoa</taxon>
        <taxon>Ecdysozoa</taxon>
        <taxon>Arthropoda</taxon>
        <taxon>Hexapoda</taxon>
        <taxon>Insecta</taxon>
        <taxon>Pterygota</taxon>
        <taxon>Neoptera</taxon>
        <taxon>Paraneoptera</taxon>
        <taxon>Hemiptera</taxon>
        <taxon>Heteroptera</taxon>
        <taxon>Panheteroptera</taxon>
        <taxon>Cimicomorpha</taxon>
        <taxon>Miridae</taxon>
        <taxon>Mirini</taxon>
        <taxon>Lygus</taxon>
    </lineage>
</organism>
<sequence length="291" mass="32895">MTPPSAVHILNSILLVLTFIITGCLSQSKPTVTIQVPSIVKNGSESIVLDCLYEFDKWNPLTPEDEGLVVKWYFKDTLVYQWIAGNPPQAASLLTNRLNLEYTISNEPAQKYRAMQIVTPTSELSGEYYCFVGSFNSESTSIRKKMTVYVPETQMLLYAPRRTTTEVDRKFEVRCEAEGVYPEPNMTISSRERLEASDDVSVHIETTNIDGLYNIQAWIEMVDRGDSNPITFDCILRIPEANYTVHKSIIYYPSTQDTKEIDPYGDSNSGSWLAPTTAFLLVITMLLSTRL</sequence>
<dbReference type="PROSITE" id="PS50835">
    <property type="entry name" value="IG_LIKE"/>
    <property type="match status" value="1"/>
</dbReference>
<dbReference type="InterPro" id="IPR036179">
    <property type="entry name" value="Ig-like_dom_sf"/>
</dbReference>
<evidence type="ECO:0000313" key="3">
    <source>
        <dbReference type="EMBL" id="JAG64658.1"/>
    </source>
</evidence>
<feature type="chain" id="PRO_5005520044" description="Ig-like domain-containing protein" evidence="1">
    <location>
        <begin position="27"/>
        <end position="291"/>
    </location>
</feature>
<name>A0A0K8TGE2_LYGHE</name>
<dbReference type="AlphaFoldDB" id="A0A0K8TGE2"/>
<dbReference type="InterPro" id="IPR007110">
    <property type="entry name" value="Ig-like_dom"/>
</dbReference>
<dbReference type="EMBL" id="GBRD01001163">
    <property type="protein sequence ID" value="JAG64658.1"/>
    <property type="molecule type" value="Transcribed_RNA"/>
</dbReference>
<dbReference type="InterPro" id="IPR013783">
    <property type="entry name" value="Ig-like_fold"/>
</dbReference>
<dbReference type="PANTHER" id="PTHR21261:SF2">
    <property type="entry name" value="GH04238P-RELATED"/>
    <property type="match status" value="1"/>
</dbReference>
<evidence type="ECO:0000259" key="2">
    <source>
        <dbReference type="PROSITE" id="PS50835"/>
    </source>
</evidence>
<accession>A0A0K8TGE2</accession>
<reference evidence="3" key="1">
    <citation type="submission" date="2014-09" db="EMBL/GenBank/DDBJ databases">
        <authorList>
            <person name="Magalhaes I.L.F."/>
            <person name="Oliveira U."/>
            <person name="Santos F.R."/>
            <person name="Vidigal T.H.D.A."/>
            <person name="Brescovit A.D."/>
            <person name="Santos A.J."/>
        </authorList>
    </citation>
    <scope>NUCLEOTIDE SEQUENCE</scope>
</reference>
<evidence type="ECO:0000256" key="1">
    <source>
        <dbReference type="SAM" id="SignalP"/>
    </source>
</evidence>
<keyword evidence="1" id="KW-0732">Signal</keyword>
<dbReference type="Gene3D" id="2.60.40.10">
    <property type="entry name" value="Immunoglobulins"/>
    <property type="match status" value="2"/>
</dbReference>
<dbReference type="SUPFAM" id="SSF48726">
    <property type="entry name" value="Immunoglobulin"/>
    <property type="match status" value="1"/>
</dbReference>
<dbReference type="PANTHER" id="PTHR21261">
    <property type="entry name" value="BEAT PROTEIN"/>
    <property type="match status" value="1"/>
</dbReference>
<feature type="signal peptide" evidence="1">
    <location>
        <begin position="1"/>
        <end position="26"/>
    </location>
</feature>
<protein>
    <recommendedName>
        <fullName evidence="2">Ig-like domain-containing protein</fullName>
    </recommendedName>
</protein>
<proteinExistence type="predicted"/>